<keyword evidence="6" id="KW-1185">Reference proteome</keyword>
<feature type="domain" description="FAD-binding" evidence="4">
    <location>
        <begin position="31"/>
        <end position="367"/>
    </location>
</feature>
<keyword evidence="2" id="KW-0285">Flavoprotein</keyword>
<dbReference type="PANTHER" id="PTHR43004">
    <property type="entry name" value="TRK SYSTEM POTASSIUM UPTAKE PROTEIN"/>
    <property type="match status" value="1"/>
</dbReference>
<reference evidence="5 6" key="1">
    <citation type="submission" date="2020-06" db="EMBL/GenBank/DDBJ databases">
        <title>Schlegella sp. ID0723 isolated from air conditioner.</title>
        <authorList>
            <person name="Kim D.Y."/>
            <person name="Kim D.-U."/>
        </authorList>
    </citation>
    <scope>NUCLEOTIDE SEQUENCE [LARGE SCALE GENOMIC DNA]</scope>
    <source>
        <strain evidence="5 6">ID0723</strain>
    </source>
</reference>
<name>A0A7Y6NLB2_9BURK</name>
<proteinExistence type="predicted"/>
<dbReference type="AlphaFoldDB" id="A0A7Y6NLB2"/>
<comment type="cofactor">
    <cofactor evidence="1">
        <name>FAD</name>
        <dbReference type="ChEBI" id="CHEBI:57692"/>
    </cofactor>
</comment>
<evidence type="ECO:0000256" key="2">
    <source>
        <dbReference type="ARBA" id="ARBA00022630"/>
    </source>
</evidence>
<dbReference type="InterPro" id="IPR050641">
    <property type="entry name" value="RIFMO-like"/>
</dbReference>
<evidence type="ECO:0000259" key="4">
    <source>
        <dbReference type="Pfam" id="PF01494"/>
    </source>
</evidence>
<keyword evidence="3" id="KW-0274">FAD</keyword>
<dbReference type="PRINTS" id="PR00420">
    <property type="entry name" value="RNGMNOXGNASE"/>
</dbReference>
<evidence type="ECO:0000256" key="1">
    <source>
        <dbReference type="ARBA" id="ARBA00001974"/>
    </source>
</evidence>
<dbReference type="SUPFAM" id="SSF51905">
    <property type="entry name" value="FAD/NAD(P)-binding domain"/>
    <property type="match status" value="1"/>
</dbReference>
<dbReference type="Gene3D" id="3.50.50.60">
    <property type="entry name" value="FAD/NAD(P)-binding domain"/>
    <property type="match status" value="1"/>
</dbReference>
<dbReference type="NCBIfam" id="NF006002">
    <property type="entry name" value="PRK08132.1"/>
    <property type="match status" value="1"/>
</dbReference>
<comment type="caution">
    <text evidence="5">The sequence shown here is derived from an EMBL/GenBank/DDBJ whole genome shotgun (WGS) entry which is preliminary data.</text>
</comment>
<dbReference type="EMBL" id="JABWMJ010000002">
    <property type="protein sequence ID" value="NUZ05262.1"/>
    <property type="molecule type" value="Genomic_DNA"/>
</dbReference>
<dbReference type="GO" id="GO:0071949">
    <property type="term" value="F:FAD binding"/>
    <property type="evidence" value="ECO:0007669"/>
    <property type="project" value="InterPro"/>
</dbReference>
<evidence type="ECO:0000313" key="6">
    <source>
        <dbReference type="Proteomes" id="UP000529637"/>
    </source>
</evidence>
<dbReference type="RefSeq" id="WP_176066981.1">
    <property type="nucleotide sequence ID" value="NZ_JABWMJ010000002.1"/>
</dbReference>
<dbReference type="InterPro" id="IPR002938">
    <property type="entry name" value="FAD-bd"/>
</dbReference>
<dbReference type="GO" id="GO:0016709">
    <property type="term" value="F:oxidoreductase activity, acting on paired donors, with incorporation or reduction of molecular oxygen, NAD(P)H as one donor, and incorporation of one atom of oxygen"/>
    <property type="evidence" value="ECO:0007669"/>
    <property type="project" value="UniProtKB-ARBA"/>
</dbReference>
<dbReference type="Gene3D" id="3.40.30.120">
    <property type="match status" value="1"/>
</dbReference>
<gene>
    <name evidence="5" type="ORF">HQN59_05745</name>
</gene>
<dbReference type="PANTHER" id="PTHR43004:SF19">
    <property type="entry name" value="BINDING MONOOXYGENASE, PUTATIVE (JCVI)-RELATED"/>
    <property type="match status" value="1"/>
</dbReference>
<evidence type="ECO:0000256" key="3">
    <source>
        <dbReference type="ARBA" id="ARBA00022827"/>
    </source>
</evidence>
<protein>
    <submittedName>
        <fullName evidence="5">FAD-dependent oxidoreductase</fullName>
    </submittedName>
</protein>
<sequence length="552" mass="60499">METFRFAAPYELPTYPFVVPPDIGAVTRRRYPVVIVGGGLSGLTLACDLAQRGVRAIVLDDDDTVGARGASSRGICYAQKSLEIFDRLGIFERIAKKGVTWSVGKTYSGDSEVYGFNLDADSISVQPPFINLQQFYIEGFLVERIRALGSVELRWRNRVARIEPHPDHVVACIETPAGDYALEADYLIDATGANSPIRNQLGLDAHPSRSTDRWCISDVRFEKPLPTERWTWIDAPFNDGRAVWQHLMGDEVWRIDYQMAENSDPEAISRPEVTGSRLRRQLGPDVEFEFVWIGPYQYRDHLLDEFRHGRVFFIGDSAHVVCPFGARGGNSGIQDAANLGWKLALVLEGRAGDALLDTYHAERRAATVENLEVTSRTARFLAPRSPAEHTLRRAAIALARRYAFARPLVNTGRMSIANPYPPAPWLPQGACSVQNVPLLAADGQPTRLVHLLRDASALLGLWFEPSPADVDAALQAAERLPVRLVAIGGTTRLPTLGDPSGTLARHLGAAPGTLCLLRPDGYLARRIADADPDALADAVATALAGSRALEPA</sequence>
<organism evidence="5 6">
    <name type="scientific">Piscinibacter koreensis</name>
    <dbReference type="NCBI Taxonomy" id="2742824"/>
    <lineage>
        <taxon>Bacteria</taxon>
        <taxon>Pseudomonadati</taxon>
        <taxon>Pseudomonadota</taxon>
        <taxon>Betaproteobacteria</taxon>
        <taxon>Burkholderiales</taxon>
        <taxon>Sphaerotilaceae</taxon>
        <taxon>Piscinibacter</taxon>
    </lineage>
</organism>
<dbReference type="InterPro" id="IPR036188">
    <property type="entry name" value="FAD/NAD-bd_sf"/>
</dbReference>
<accession>A0A7Y6NLB2</accession>
<evidence type="ECO:0000313" key="5">
    <source>
        <dbReference type="EMBL" id="NUZ05262.1"/>
    </source>
</evidence>
<dbReference type="Pfam" id="PF01494">
    <property type="entry name" value="FAD_binding_3"/>
    <property type="match status" value="1"/>
</dbReference>
<dbReference type="Proteomes" id="UP000529637">
    <property type="component" value="Unassembled WGS sequence"/>
</dbReference>
<dbReference type="Gene3D" id="3.30.70.2450">
    <property type="match status" value="1"/>
</dbReference>